<dbReference type="GO" id="GO:0006357">
    <property type="term" value="P:regulation of transcription by RNA polymerase II"/>
    <property type="evidence" value="ECO:0007669"/>
    <property type="project" value="TreeGrafter"/>
</dbReference>
<protein>
    <recommendedName>
        <fullName evidence="6">BED-type domain-containing protein</fullName>
    </recommendedName>
</protein>
<dbReference type="HOGENOM" id="CLU_1311897_0_0_1"/>
<dbReference type="InterPro" id="IPR036236">
    <property type="entry name" value="Znf_C2H2_sf"/>
</dbReference>
<evidence type="ECO:0000256" key="5">
    <source>
        <dbReference type="SAM" id="MobiDB-lite"/>
    </source>
</evidence>
<dbReference type="AlphaFoldDB" id="A0A0E0RJ74"/>
<dbReference type="InterPro" id="IPR003656">
    <property type="entry name" value="Znf_BED"/>
</dbReference>
<evidence type="ECO:0000259" key="6">
    <source>
        <dbReference type="PROSITE" id="PS50808"/>
    </source>
</evidence>
<dbReference type="PROSITE" id="PS50808">
    <property type="entry name" value="ZF_BED"/>
    <property type="match status" value="1"/>
</dbReference>
<keyword evidence="2 4" id="KW-0863">Zinc-finger</keyword>
<evidence type="ECO:0000313" key="8">
    <source>
        <dbReference type="Proteomes" id="UP000008022"/>
    </source>
</evidence>
<reference evidence="7" key="2">
    <citation type="submission" date="2015-06" db="UniProtKB">
        <authorList>
            <consortium name="EnsemblPlants"/>
        </authorList>
    </citation>
    <scope>IDENTIFICATION</scope>
</reference>
<evidence type="ECO:0000256" key="1">
    <source>
        <dbReference type="ARBA" id="ARBA00022723"/>
    </source>
</evidence>
<keyword evidence="1" id="KW-0479">Metal-binding</keyword>
<evidence type="ECO:0000256" key="2">
    <source>
        <dbReference type="ARBA" id="ARBA00022771"/>
    </source>
</evidence>
<proteinExistence type="predicted"/>
<sequence length="234" mass="25652">MDDFSSSMEEAGHCHRRPQRGPLVPVAAIAEDHHVPDAPPPPPAAAAAEIRQNVAKFIIKRPLLAAAYTGLSEEESTNDSFKNQDLFDVVASCVKQTADAGQQQPSFSYPAASTPISVLQVLRPRDPNLNFTGSRKRKDEPNGCGAHHLGKENMPIGEGNLPKESKSPVWEHMEKDQPSKDMATCVHCSKVYTAKSTNGTSHLRRHLTSKCLKRKGLTEELAKLTSTKKARKIR</sequence>
<dbReference type="GO" id="GO:0008270">
    <property type="term" value="F:zinc ion binding"/>
    <property type="evidence" value="ECO:0007669"/>
    <property type="project" value="UniProtKB-KW"/>
</dbReference>
<evidence type="ECO:0000256" key="4">
    <source>
        <dbReference type="PROSITE-ProRule" id="PRU00027"/>
    </source>
</evidence>
<evidence type="ECO:0000313" key="7">
    <source>
        <dbReference type="EnsemblPlants" id="ORUFI12G18730.1"/>
    </source>
</evidence>
<feature type="domain" description="BED-type" evidence="6">
    <location>
        <begin position="164"/>
        <end position="211"/>
    </location>
</feature>
<feature type="region of interest" description="Disordered" evidence="5">
    <location>
        <begin position="1"/>
        <end position="23"/>
    </location>
</feature>
<dbReference type="PANTHER" id="PTHR34396:SF32">
    <property type="entry name" value="OS09G0382120 PROTEIN"/>
    <property type="match status" value="1"/>
</dbReference>
<reference evidence="8" key="1">
    <citation type="submission" date="2013-06" db="EMBL/GenBank/DDBJ databases">
        <authorList>
            <person name="Zhao Q."/>
        </authorList>
    </citation>
    <scope>NUCLEOTIDE SEQUENCE</scope>
    <source>
        <strain evidence="8">cv. W1943</strain>
    </source>
</reference>
<dbReference type="Gramene" id="ORUFI12G18730.1">
    <property type="protein sequence ID" value="ORUFI12G18730.1"/>
    <property type="gene ID" value="ORUFI12G18730"/>
</dbReference>
<feature type="region of interest" description="Disordered" evidence="5">
    <location>
        <begin position="127"/>
        <end position="166"/>
    </location>
</feature>
<dbReference type="GO" id="GO:1990837">
    <property type="term" value="F:sequence-specific double-stranded DNA binding"/>
    <property type="evidence" value="ECO:0007669"/>
    <property type="project" value="TreeGrafter"/>
</dbReference>
<dbReference type="SMART" id="SM00614">
    <property type="entry name" value="ZnF_BED"/>
    <property type="match status" value="1"/>
</dbReference>
<dbReference type="GO" id="GO:0005634">
    <property type="term" value="C:nucleus"/>
    <property type="evidence" value="ECO:0007669"/>
    <property type="project" value="TreeGrafter"/>
</dbReference>
<accession>A0A0E0RJ74</accession>
<keyword evidence="8" id="KW-1185">Reference proteome</keyword>
<dbReference type="SUPFAM" id="SSF57667">
    <property type="entry name" value="beta-beta-alpha zinc fingers"/>
    <property type="match status" value="1"/>
</dbReference>
<dbReference type="PANTHER" id="PTHR34396">
    <property type="entry name" value="OS03G0264950 PROTEIN-RELATED"/>
    <property type="match status" value="1"/>
</dbReference>
<evidence type="ECO:0000256" key="3">
    <source>
        <dbReference type="ARBA" id="ARBA00022833"/>
    </source>
</evidence>
<dbReference type="InterPro" id="IPR053031">
    <property type="entry name" value="Cuticle_assoc_protein"/>
</dbReference>
<dbReference type="Proteomes" id="UP000008022">
    <property type="component" value="Unassembled WGS sequence"/>
</dbReference>
<dbReference type="Pfam" id="PF02892">
    <property type="entry name" value="zf-BED"/>
    <property type="match status" value="1"/>
</dbReference>
<keyword evidence="3" id="KW-0862">Zinc</keyword>
<name>A0A0E0RJ74_ORYRU</name>
<dbReference type="OMA" id="MATCVHC"/>
<organism evidence="7 8">
    <name type="scientific">Oryza rufipogon</name>
    <name type="common">Brownbeard rice</name>
    <name type="synonym">Asian wild rice</name>
    <dbReference type="NCBI Taxonomy" id="4529"/>
    <lineage>
        <taxon>Eukaryota</taxon>
        <taxon>Viridiplantae</taxon>
        <taxon>Streptophyta</taxon>
        <taxon>Embryophyta</taxon>
        <taxon>Tracheophyta</taxon>
        <taxon>Spermatophyta</taxon>
        <taxon>Magnoliopsida</taxon>
        <taxon>Liliopsida</taxon>
        <taxon>Poales</taxon>
        <taxon>Poaceae</taxon>
        <taxon>BOP clade</taxon>
        <taxon>Oryzoideae</taxon>
        <taxon>Oryzeae</taxon>
        <taxon>Oryzinae</taxon>
        <taxon>Oryza</taxon>
    </lineage>
</organism>
<dbReference type="EnsemblPlants" id="ORUFI12G18730.1">
    <property type="protein sequence ID" value="ORUFI12G18730.1"/>
    <property type="gene ID" value="ORUFI12G18730"/>
</dbReference>